<dbReference type="GO" id="GO:0006707">
    <property type="term" value="P:cholesterol catabolic process"/>
    <property type="evidence" value="ECO:0007669"/>
    <property type="project" value="TreeGrafter"/>
</dbReference>
<organism evidence="3">
    <name type="scientific">freshwater metagenome</name>
    <dbReference type="NCBI Taxonomy" id="449393"/>
    <lineage>
        <taxon>unclassified sequences</taxon>
        <taxon>metagenomes</taxon>
        <taxon>ecological metagenomes</taxon>
    </lineage>
</organism>
<evidence type="ECO:0000313" key="4">
    <source>
        <dbReference type="EMBL" id="CAB5024699.1"/>
    </source>
</evidence>
<dbReference type="PROSITE" id="PS00086">
    <property type="entry name" value="CYTOCHROME_P450"/>
    <property type="match status" value="1"/>
</dbReference>
<comment type="similarity">
    <text evidence="1">Belongs to the cytochrome P450 family.</text>
</comment>
<dbReference type="SUPFAM" id="SSF48264">
    <property type="entry name" value="Cytochrome P450"/>
    <property type="match status" value="1"/>
</dbReference>
<dbReference type="InterPro" id="IPR036396">
    <property type="entry name" value="Cyt_P450_sf"/>
</dbReference>
<sequence length="403" mass="45215">MSTVEYNPFDVQADVPIDALAELRATCPVARIDVGWLLTTHADVKDAVRDVESFRTSYREPGVVVPEEEQLLPEMPEPRHGKVRRIVNAVVGWHKAVRMEGFIRDLSHEYLDTLLERGGGDLVADFAAPIPINVMADMLGVPRQDWPLFRLWSDEVVQGEYVNKNRTARGEGFGGGHPEFSAYVDEIIRTRAASNDRPDDMVTRLIHTEIDGMRLTPVEIRTQLISLILGGNETTRHLIANILARLAADPVLYAQLHDNPALIANAVEESLRLEPPIHQMIRTVEKPLDRFGPSMCPGDKIVYAVASANRDAAVFAEPDHWRLDRENPREHLAFGDGPHICPGQAIARLEGRVITEVFVERVAKVTLVEGWRYRKVPVFWANGPIDVQVTMEPRREIAQHKGA</sequence>
<dbReference type="EMBL" id="CAFBOS010000282">
    <property type="protein sequence ID" value="CAB5024699.1"/>
    <property type="molecule type" value="Genomic_DNA"/>
</dbReference>
<dbReference type="InterPro" id="IPR001128">
    <property type="entry name" value="Cyt_P450"/>
</dbReference>
<dbReference type="InterPro" id="IPR002397">
    <property type="entry name" value="Cyt_P450_B"/>
</dbReference>
<dbReference type="InterPro" id="IPR017972">
    <property type="entry name" value="Cyt_P450_CS"/>
</dbReference>
<dbReference type="PRINTS" id="PR00359">
    <property type="entry name" value="BP450"/>
</dbReference>
<protein>
    <submittedName>
        <fullName evidence="3">Unannotated protein</fullName>
    </submittedName>
</protein>
<dbReference type="GO" id="GO:0005506">
    <property type="term" value="F:iron ion binding"/>
    <property type="evidence" value="ECO:0007669"/>
    <property type="project" value="InterPro"/>
</dbReference>
<dbReference type="GO" id="GO:0008395">
    <property type="term" value="F:steroid hydroxylase activity"/>
    <property type="evidence" value="ECO:0007669"/>
    <property type="project" value="TreeGrafter"/>
</dbReference>
<dbReference type="Gene3D" id="1.10.630.10">
    <property type="entry name" value="Cytochrome P450"/>
    <property type="match status" value="1"/>
</dbReference>
<gene>
    <name evidence="2" type="ORF">UFOPK2754_02305</name>
    <name evidence="3" type="ORF">UFOPK3139_03118</name>
    <name evidence="4" type="ORF">UFOPK3967_02974</name>
</gene>
<evidence type="ECO:0000313" key="3">
    <source>
        <dbReference type="EMBL" id="CAB4836674.1"/>
    </source>
</evidence>
<name>A0A6J7AUN5_9ZZZZ</name>
<reference evidence="3" key="1">
    <citation type="submission" date="2020-05" db="EMBL/GenBank/DDBJ databases">
        <authorList>
            <person name="Chiriac C."/>
            <person name="Salcher M."/>
            <person name="Ghai R."/>
            <person name="Kavagutti S V."/>
        </authorList>
    </citation>
    <scope>NUCLEOTIDE SEQUENCE</scope>
</reference>
<evidence type="ECO:0000313" key="2">
    <source>
        <dbReference type="EMBL" id="CAB4759387.1"/>
    </source>
</evidence>
<dbReference type="EMBL" id="CAEZYR010000099">
    <property type="protein sequence ID" value="CAB4759387.1"/>
    <property type="molecule type" value="Genomic_DNA"/>
</dbReference>
<dbReference type="AlphaFoldDB" id="A0A6J7AUN5"/>
<dbReference type="GO" id="GO:0036199">
    <property type="term" value="F:cholest-4-en-3-one 26-monooxygenase activity"/>
    <property type="evidence" value="ECO:0007669"/>
    <property type="project" value="TreeGrafter"/>
</dbReference>
<dbReference type="GO" id="GO:0020037">
    <property type="term" value="F:heme binding"/>
    <property type="evidence" value="ECO:0007669"/>
    <property type="project" value="InterPro"/>
</dbReference>
<dbReference type="PANTHER" id="PTHR46696:SF4">
    <property type="entry name" value="BIOTIN BIOSYNTHESIS CYTOCHROME P450"/>
    <property type="match status" value="1"/>
</dbReference>
<proteinExistence type="inferred from homology"/>
<dbReference type="EMBL" id="CAFABA010000214">
    <property type="protein sequence ID" value="CAB4836674.1"/>
    <property type="molecule type" value="Genomic_DNA"/>
</dbReference>
<evidence type="ECO:0000256" key="1">
    <source>
        <dbReference type="ARBA" id="ARBA00010617"/>
    </source>
</evidence>
<accession>A0A6J7AUN5</accession>
<dbReference type="PANTHER" id="PTHR46696">
    <property type="entry name" value="P450, PUTATIVE (EUROFUNG)-RELATED"/>
    <property type="match status" value="1"/>
</dbReference>
<dbReference type="Pfam" id="PF00067">
    <property type="entry name" value="p450"/>
    <property type="match status" value="1"/>
</dbReference>